<dbReference type="KEGG" id="sphv:F9278_20615"/>
<keyword evidence="2" id="KW-1185">Reference proteome</keyword>
<dbReference type="AlphaFoldDB" id="A0A5P8K6P4"/>
<evidence type="ECO:0000313" key="2">
    <source>
        <dbReference type="Proteomes" id="UP000327294"/>
    </source>
</evidence>
<dbReference type="Proteomes" id="UP000327294">
    <property type="component" value="Chromosome"/>
</dbReference>
<evidence type="ECO:0000313" key="1">
    <source>
        <dbReference type="EMBL" id="QFQ98209.1"/>
    </source>
</evidence>
<organism evidence="1 2">
    <name type="scientific">Streptomyces phaeolivaceus</name>
    <dbReference type="NCBI Taxonomy" id="2653200"/>
    <lineage>
        <taxon>Bacteria</taxon>
        <taxon>Bacillati</taxon>
        <taxon>Actinomycetota</taxon>
        <taxon>Actinomycetes</taxon>
        <taxon>Kitasatosporales</taxon>
        <taxon>Streptomycetaceae</taxon>
        <taxon>Streptomyces</taxon>
    </lineage>
</organism>
<dbReference type="EMBL" id="CP045096">
    <property type="protein sequence ID" value="QFQ98209.1"/>
    <property type="molecule type" value="Genomic_DNA"/>
</dbReference>
<accession>A0A5P8K6P4</accession>
<reference evidence="1 2" key="1">
    <citation type="submission" date="2019-10" db="EMBL/GenBank/DDBJ databases">
        <title>Streptomyces sp. strain GY16 isolated from leaves of Broussonetia papyrifera.</title>
        <authorList>
            <person name="Mo P."/>
        </authorList>
    </citation>
    <scope>NUCLEOTIDE SEQUENCE [LARGE SCALE GENOMIC DNA]</scope>
    <source>
        <strain evidence="1 2">GY16</strain>
    </source>
</reference>
<name>A0A5P8K6P4_9ACTN</name>
<proteinExistence type="predicted"/>
<sequence length="81" mass="9850">MRQLTLPRLNPERARWRRWAARAERYRAMYGRWLPLLPREPCWNPPRSHVNPRAEHPEHAERDLVRPYVAAHLGERPPKWA</sequence>
<dbReference type="RefSeq" id="WP_152169678.1">
    <property type="nucleotide sequence ID" value="NZ_CP045096.1"/>
</dbReference>
<protein>
    <submittedName>
        <fullName evidence="1">Uncharacterized protein</fullName>
    </submittedName>
</protein>
<gene>
    <name evidence="1" type="ORF">F9278_20615</name>
</gene>